<keyword evidence="3 5" id="KW-1133">Transmembrane helix</keyword>
<evidence type="ECO:0000259" key="6">
    <source>
        <dbReference type="Pfam" id="PF00916"/>
    </source>
</evidence>
<sequence length="509" mass="53148">MKKTPTLAFGASIRNDVFAGIVVFLVALPLCLGISSASGVDPLAGLLAGVVGGTVVALLSGSRLSVSGPAAGLVVIVVEATELSGGFSAFLTAVMLAGALQLVFGLLRVGKLAAYIPSSVVNGMLAAIGLLLIMQQAPVALGIPASSIGLSDSLDAGQGSRIGPPVVALVSLALLFGWGSKTFQRYRLVRALPAPLVVVAWGIAYSLTTSMWFPALSIAPAAHIALPALDSFDSFSRALTFPAWSAIRDPEVWELGVTISIIASLETLLSLAAVTRLDPRRETAPPNRELGAQGVGNLLAGLIGALPITAVIVRSSANVHAGAATRLSAIIHGVLLLLSLFLLVDVLNFVPLACLAAILLHTGYKLASPRLFTNAWRTGYAHWVPFGITIAGVLATDLLIGIGMGVAASVVIVLQLHRRAAMSLTVHDGHYLLRFHKDLSFLIKVRLSRYLAQIPSGSVLIIDGREAQYIDPDIQRILAEYIEEAATRRIVVELRHVELGAGASMAAAH</sequence>
<dbReference type="GO" id="GO:0016020">
    <property type="term" value="C:membrane"/>
    <property type="evidence" value="ECO:0007669"/>
    <property type="project" value="UniProtKB-SubCell"/>
</dbReference>
<feature type="transmembrane region" description="Helical" evidence="5">
    <location>
        <begin position="188"/>
        <end position="205"/>
    </location>
</feature>
<feature type="domain" description="SLC26A/SulP transporter" evidence="6">
    <location>
        <begin position="14"/>
        <end position="379"/>
    </location>
</feature>
<evidence type="ECO:0000256" key="3">
    <source>
        <dbReference type="ARBA" id="ARBA00022989"/>
    </source>
</evidence>
<organism evidence="7 8">
    <name type="scientific">Pararobbsia alpina</name>
    <dbReference type="NCBI Taxonomy" id="621374"/>
    <lineage>
        <taxon>Bacteria</taxon>
        <taxon>Pseudomonadati</taxon>
        <taxon>Pseudomonadota</taxon>
        <taxon>Betaproteobacteria</taxon>
        <taxon>Burkholderiales</taxon>
        <taxon>Burkholderiaceae</taxon>
        <taxon>Pararobbsia</taxon>
    </lineage>
</organism>
<feature type="transmembrane region" description="Helical" evidence="5">
    <location>
        <begin position="162"/>
        <end position="179"/>
    </location>
</feature>
<proteinExistence type="predicted"/>
<dbReference type="EMBL" id="CADIKM010000024">
    <property type="protein sequence ID" value="CAB3796735.1"/>
    <property type="molecule type" value="Genomic_DNA"/>
</dbReference>
<dbReference type="Proteomes" id="UP000494115">
    <property type="component" value="Unassembled WGS sequence"/>
</dbReference>
<dbReference type="GO" id="GO:0055085">
    <property type="term" value="P:transmembrane transport"/>
    <property type="evidence" value="ECO:0007669"/>
    <property type="project" value="InterPro"/>
</dbReference>
<feature type="transmembrane region" description="Helical" evidence="5">
    <location>
        <begin position="252"/>
        <end position="274"/>
    </location>
</feature>
<comment type="subcellular location">
    <subcellularLocation>
        <location evidence="1">Membrane</location>
        <topology evidence="1">Multi-pass membrane protein</topology>
    </subcellularLocation>
</comment>
<feature type="transmembrane region" description="Helical" evidence="5">
    <location>
        <begin position="294"/>
        <end position="313"/>
    </location>
</feature>
<dbReference type="AlphaFoldDB" id="A0A6S7BDM5"/>
<evidence type="ECO:0000256" key="1">
    <source>
        <dbReference type="ARBA" id="ARBA00004141"/>
    </source>
</evidence>
<accession>A0A6S7BDM5</accession>
<gene>
    <name evidence="7" type="ORF">LMG28138_04142</name>
</gene>
<feature type="transmembrane region" description="Helical" evidence="5">
    <location>
        <begin position="119"/>
        <end position="142"/>
    </location>
</feature>
<evidence type="ECO:0000313" key="7">
    <source>
        <dbReference type="EMBL" id="CAB3796735.1"/>
    </source>
</evidence>
<evidence type="ECO:0000256" key="4">
    <source>
        <dbReference type="ARBA" id="ARBA00023136"/>
    </source>
</evidence>
<evidence type="ECO:0000256" key="5">
    <source>
        <dbReference type="SAM" id="Phobius"/>
    </source>
</evidence>
<dbReference type="InterPro" id="IPR001902">
    <property type="entry name" value="SLC26A/SulP_fam"/>
</dbReference>
<dbReference type="RefSeq" id="WP_175106676.1">
    <property type="nucleotide sequence ID" value="NZ_CADIKM010000024.1"/>
</dbReference>
<name>A0A6S7BDM5_9BURK</name>
<keyword evidence="8" id="KW-1185">Reference proteome</keyword>
<evidence type="ECO:0000256" key="2">
    <source>
        <dbReference type="ARBA" id="ARBA00022692"/>
    </source>
</evidence>
<evidence type="ECO:0000313" key="8">
    <source>
        <dbReference type="Proteomes" id="UP000494115"/>
    </source>
</evidence>
<dbReference type="Pfam" id="PF00916">
    <property type="entry name" value="Sulfate_transp"/>
    <property type="match status" value="1"/>
</dbReference>
<feature type="transmembrane region" description="Helical" evidence="5">
    <location>
        <begin position="380"/>
        <end position="413"/>
    </location>
</feature>
<feature type="transmembrane region" description="Helical" evidence="5">
    <location>
        <begin position="87"/>
        <end position="107"/>
    </location>
</feature>
<reference evidence="7 8" key="1">
    <citation type="submission" date="2020-04" db="EMBL/GenBank/DDBJ databases">
        <authorList>
            <person name="De Canck E."/>
        </authorList>
    </citation>
    <scope>NUCLEOTIDE SEQUENCE [LARGE SCALE GENOMIC DNA]</scope>
    <source>
        <strain evidence="7 8">LMG 28138</strain>
    </source>
</reference>
<feature type="transmembrane region" description="Helical" evidence="5">
    <location>
        <begin position="334"/>
        <end position="360"/>
    </location>
</feature>
<protein>
    <recommendedName>
        <fullName evidence="6">SLC26A/SulP transporter domain-containing protein</fullName>
    </recommendedName>
</protein>
<keyword evidence="4 5" id="KW-0472">Membrane</keyword>
<dbReference type="PANTHER" id="PTHR11814">
    <property type="entry name" value="SULFATE TRANSPORTER"/>
    <property type="match status" value="1"/>
</dbReference>
<keyword evidence="2 5" id="KW-0812">Transmembrane</keyword>
<dbReference type="InterPro" id="IPR011547">
    <property type="entry name" value="SLC26A/SulP_dom"/>
</dbReference>